<protein>
    <submittedName>
        <fullName evidence="1">Uncharacterized protein</fullName>
    </submittedName>
</protein>
<gene>
    <name evidence="1" type="ORF">H8S47_07030</name>
</gene>
<name>A0ABR7AN92_9SPHN</name>
<reference evidence="1 2" key="1">
    <citation type="submission" date="2020-08" db="EMBL/GenBank/DDBJ databases">
        <title>Putative novel bacterial strains isolated from necrotic wheat leaf tissues caused by Xanthomonas translucens.</title>
        <authorList>
            <person name="Tambong J.T."/>
        </authorList>
    </citation>
    <scope>NUCLEOTIDE SEQUENCE [LARGE SCALE GENOMIC DNA]</scope>
    <source>
        <strain evidence="2">DOAB 1063</strain>
    </source>
</reference>
<sequence length="85" mass="8620">MACAQGGAAFASTCTIEQAQGKDGLILTIRHPDGAFRRLLVTQDGRGVIAADGAEVAKVTILGGDGIEVALGGNRYHLPATVKAS</sequence>
<evidence type="ECO:0000313" key="2">
    <source>
        <dbReference type="Proteomes" id="UP000597613"/>
    </source>
</evidence>
<organism evidence="1 2">
    <name type="scientific">Sphingomonas albertensis</name>
    <dbReference type="NCBI Taxonomy" id="2762591"/>
    <lineage>
        <taxon>Bacteria</taxon>
        <taxon>Pseudomonadati</taxon>
        <taxon>Pseudomonadota</taxon>
        <taxon>Alphaproteobacteria</taxon>
        <taxon>Sphingomonadales</taxon>
        <taxon>Sphingomonadaceae</taxon>
        <taxon>Sphingomonas</taxon>
    </lineage>
</organism>
<keyword evidence="2" id="KW-1185">Reference proteome</keyword>
<dbReference type="Proteomes" id="UP000597613">
    <property type="component" value="Unassembled WGS sequence"/>
</dbReference>
<proteinExistence type="predicted"/>
<comment type="caution">
    <text evidence="1">The sequence shown here is derived from an EMBL/GenBank/DDBJ whole genome shotgun (WGS) entry which is preliminary data.</text>
</comment>
<dbReference type="EMBL" id="JACONT010000011">
    <property type="protein sequence ID" value="MBC3941437.1"/>
    <property type="molecule type" value="Genomic_DNA"/>
</dbReference>
<accession>A0ABR7AN92</accession>
<evidence type="ECO:0000313" key="1">
    <source>
        <dbReference type="EMBL" id="MBC3941437.1"/>
    </source>
</evidence>